<name>A0A1W6D0E0_9RHOB</name>
<dbReference type="NCBIfam" id="TIGR01145">
    <property type="entry name" value="ATP_synt_delta"/>
    <property type="match status" value="1"/>
</dbReference>
<dbReference type="OrthoDB" id="9796185at2"/>
<dbReference type="AlphaFoldDB" id="A0A1W6D0E0"/>
<keyword evidence="10" id="KW-1185">Reference proteome</keyword>
<evidence type="ECO:0000256" key="1">
    <source>
        <dbReference type="ARBA" id="ARBA00004370"/>
    </source>
</evidence>
<dbReference type="GO" id="GO:0046933">
    <property type="term" value="F:proton-transporting ATP synthase activity, rotational mechanism"/>
    <property type="evidence" value="ECO:0007669"/>
    <property type="project" value="UniProtKB-UniRule"/>
</dbReference>
<dbReference type="SUPFAM" id="SSF47928">
    <property type="entry name" value="N-terminal domain of the delta subunit of the F1F0-ATP synthase"/>
    <property type="match status" value="1"/>
</dbReference>
<keyword evidence="3 8" id="KW-0375">Hydrogen ion transport</keyword>
<organism evidence="9 10">
    <name type="scientific">Paracoccus contaminans</name>
    <dbReference type="NCBI Taxonomy" id="1945662"/>
    <lineage>
        <taxon>Bacteria</taxon>
        <taxon>Pseudomonadati</taxon>
        <taxon>Pseudomonadota</taxon>
        <taxon>Alphaproteobacteria</taxon>
        <taxon>Rhodobacterales</taxon>
        <taxon>Paracoccaceae</taxon>
        <taxon>Paracoccus</taxon>
    </lineage>
</organism>
<evidence type="ECO:0000256" key="2">
    <source>
        <dbReference type="ARBA" id="ARBA00022448"/>
    </source>
</evidence>
<dbReference type="EMBL" id="CP020612">
    <property type="protein sequence ID" value="ARJ70570.1"/>
    <property type="molecule type" value="Genomic_DNA"/>
</dbReference>
<dbReference type="PROSITE" id="PS00389">
    <property type="entry name" value="ATPASE_DELTA"/>
    <property type="match status" value="1"/>
</dbReference>
<dbReference type="GO" id="GO:0005886">
    <property type="term" value="C:plasma membrane"/>
    <property type="evidence" value="ECO:0007669"/>
    <property type="project" value="UniProtKB-SubCell"/>
</dbReference>
<sequence length="188" mass="20225">MSVANTASISANIAGRYAQAVFDLAREQGALDGLGREVADLRAALRDSADLKTLIGSAIYTREQQESAIAAIAGAMGLSATLSSTLRLMARNRRLFALPQLIESLERRIADARGEVTAEVTAAAPLSAEQERRLTETLAQKSGKTVRLNTRVDERLIGGMIVRLGSQMIDSSIRSKLASLQNVMKEVR</sequence>
<reference evidence="9 10" key="1">
    <citation type="submission" date="2017-03" db="EMBL/GenBank/DDBJ databases">
        <title>Genome sequence of Paracoccus contaminans isolated from a water microcosm.</title>
        <authorList>
            <person name="Aurass P."/>
            <person name="Karste S."/>
            <person name="Trost E."/>
            <person name="Glaeser S.P."/>
            <person name="Kaempfer P."/>
            <person name="Flieger A."/>
        </authorList>
    </citation>
    <scope>NUCLEOTIDE SEQUENCE [LARGE SCALE GENOMIC DNA]</scope>
    <source>
        <strain evidence="10">RKI 16-01929T\LMG 29738T\CCM 8701T\CIP 111112T</strain>
    </source>
</reference>
<dbReference type="NCBIfam" id="NF004406">
    <property type="entry name" value="PRK05758.3-2"/>
    <property type="match status" value="1"/>
</dbReference>
<accession>A0A1W6D0E0</accession>
<keyword evidence="7 8" id="KW-0066">ATP synthesis</keyword>
<dbReference type="Pfam" id="PF00213">
    <property type="entry name" value="OSCP"/>
    <property type="match status" value="1"/>
</dbReference>
<dbReference type="KEGG" id="pcon:B0A89_13965"/>
<keyword evidence="8" id="KW-1003">Cell membrane</keyword>
<dbReference type="STRING" id="1945662.B0A89_13965"/>
<keyword evidence="4 8" id="KW-0406">Ion transport</keyword>
<dbReference type="Proteomes" id="UP000193017">
    <property type="component" value="Chromosome"/>
</dbReference>
<keyword evidence="2 8" id="KW-0813">Transport</keyword>
<dbReference type="PRINTS" id="PR00125">
    <property type="entry name" value="ATPASEDELTA"/>
</dbReference>
<gene>
    <name evidence="8" type="primary">atpH</name>
    <name evidence="9" type="ORF">B0A89_13965</name>
</gene>
<keyword evidence="6 8" id="KW-0139">CF(1)</keyword>
<evidence type="ECO:0000256" key="6">
    <source>
        <dbReference type="ARBA" id="ARBA00023196"/>
    </source>
</evidence>
<dbReference type="InterPro" id="IPR020781">
    <property type="entry name" value="ATPase_OSCP/d_CS"/>
</dbReference>
<comment type="function">
    <text evidence="8">F(1)F(0) ATP synthase produces ATP from ADP in the presence of a proton or sodium gradient. F-type ATPases consist of two structural domains, F(1) containing the extramembraneous catalytic core and F(0) containing the membrane proton channel, linked together by a central stalk and a peripheral stalk. During catalysis, ATP synthesis in the catalytic domain of F(1) is coupled via a rotary mechanism of the central stalk subunits to proton translocation.</text>
</comment>
<dbReference type="Gene3D" id="1.10.520.20">
    <property type="entry name" value="N-terminal domain of the delta subunit of the F1F0-ATP synthase"/>
    <property type="match status" value="1"/>
</dbReference>
<evidence type="ECO:0000256" key="3">
    <source>
        <dbReference type="ARBA" id="ARBA00022781"/>
    </source>
</evidence>
<keyword evidence="5 8" id="KW-0472">Membrane</keyword>
<evidence type="ECO:0000256" key="7">
    <source>
        <dbReference type="ARBA" id="ARBA00023310"/>
    </source>
</evidence>
<evidence type="ECO:0000313" key="9">
    <source>
        <dbReference type="EMBL" id="ARJ70570.1"/>
    </source>
</evidence>
<evidence type="ECO:0000256" key="8">
    <source>
        <dbReference type="HAMAP-Rule" id="MF_01416"/>
    </source>
</evidence>
<comment type="function">
    <text evidence="8">This protein is part of the stalk that links CF(0) to CF(1). It either transmits conformational changes from CF(0) to CF(1) or is implicated in proton conduction.</text>
</comment>
<dbReference type="InterPro" id="IPR026015">
    <property type="entry name" value="ATP_synth_OSCP/delta_N_sf"/>
</dbReference>
<protein>
    <recommendedName>
        <fullName evidence="8">ATP synthase subunit delta</fullName>
    </recommendedName>
    <alternativeName>
        <fullName evidence="8">ATP synthase F(1) sector subunit delta</fullName>
    </alternativeName>
    <alternativeName>
        <fullName evidence="8">F-type ATPase subunit delta</fullName>
        <shortName evidence="8">F-ATPase subunit delta</shortName>
    </alternativeName>
</protein>
<evidence type="ECO:0000256" key="4">
    <source>
        <dbReference type="ARBA" id="ARBA00023065"/>
    </source>
</evidence>
<dbReference type="InterPro" id="IPR000711">
    <property type="entry name" value="ATPase_OSCP/dsu"/>
</dbReference>
<proteinExistence type="inferred from homology"/>
<comment type="subcellular location">
    <subcellularLocation>
        <location evidence="8">Cell membrane</location>
        <topology evidence="8">Peripheral membrane protein</topology>
    </subcellularLocation>
    <subcellularLocation>
        <location evidence="1">Membrane</location>
    </subcellularLocation>
</comment>
<evidence type="ECO:0000313" key="10">
    <source>
        <dbReference type="Proteomes" id="UP000193017"/>
    </source>
</evidence>
<dbReference type="PANTHER" id="PTHR11910">
    <property type="entry name" value="ATP SYNTHASE DELTA CHAIN"/>
    <property type="match status" value="1"/>
</dbReference>
<evidence type="ECO:0000256" key="5">
    <source>
        <dbReference type="ARBA" id="ARBA00023136"/>
    </source>
</evidence>
<dbReference type="HAMAP" id="MF_01416">
    <property type="entry name" value="ATP_synth_delta_bact"/>
    <property type="match status" value="1"/>
</dbReference>
<comment type="similarity">
    <text evidence="8">Belongs to the ATPase delta chain family.</text>
</comment>
<dbReference type="GO" id="GO:0045259">
    <property type="term" value="C:proton-transporting ATP synthase complex"/>
    <property type="evidence" value="ECO:0007669"/>
    <property type="project" value="UniProtKB-KW"/>
</dbReference>